<dbReference type="SUPFAM" id="SSF53448">
    <property type="entry name" value="Nucleotide-diphospho-sugar transferases"/>
    <property type="match status" value="1"/>
</dbReference>
<dbReference type="EMBL" id="PRDS01000002">
    <property type="protein sequence ID" value="PPB81769.1"/>
    <property type="molecule type" value="Genomic_DNA"/>
</dbReference>
<keyword evidence="2" id="KW-1185">Reference proteome</keyword>
<accession>A0A2S5JJW2</accession>
<dbReference type="Proteomes" id="UP000239736">
    <property type="component" value="Unassembled WGS sequence"/>
</dbReference>
<evidence type="ECO:0000313" key="1">
    <source>
        <dbReference type="EMBL" id="PPB81769.1"/>
    </source>
</evidence>
<keyword evidence="1" id="KW-0808">Transferase</keyword>
<dbReference type="GO" id="GO:0016740">
    <property type="term" value="F:transferase activity"/>
    <property type="evidence" value="ECO:0007669"/>
    <property type="project" value="UniProtKB-KW"/>
</dbReference>
<name>A0A2S5JJW2_9RHOB</name>
<dbReference type="InterPro" id="IPR029044">
    <property type="entry name" value="Nucleotide-diphossugar_trans"/>
</dbReference>
<comment type="caution">
    <text evidence="1">The sequence shown here is derived from an EMBL/GenBank/DDBJ whole genome shotgun (WGS) entry which is preliminary data.</text>
</comment>
<dbReference type="Pfam" id="PF13704">
    <property type="entry name" value="Glyco_tranf_2_4"/>
    <property type="match status" value="1"/>
</dbReference>
<reference evidence="1 2" key="1">
    <citation type="submission" date="2018-01" db="EMBL/GenBank/DDBJ databases">
        <title>Genomic Encyclopedia of Archaeal and Bacterial Type Strains, Phase II (KMG-II): from individual species to whole genera.</title>
        <authorList>
            <person name="Goeker M."/>
        </authorList>
    </citation>
    <scope>NUCLEOTIDE SEQUENCE [LARGE SCALE GENOMIC DNA]</scope>
    <source>
        <strain evidence="1 2">DSM 12048</strain>
    </source>
</reference>
<dbReference type="OrthoDB" id="4964299at2"/>
<dbReference type="AlphaFoldDB" id="A0A2S5JJW2"/>
<protein>
    <submittedName>
        <fullName evidence="1">Glycosyl transferase family 2</fullName>
    </submittedName>
</protein>
<proteinExistence type="predicted"/>
<gene>
    <name evidence="1" type="ORF">LV82_00986</name>
</gene>
<sequence>MTQPRSDRILAILTVRNEGAFLLEWLAHHRACGFTDFLVISNDCEDGTDLMLDRLQELGQLTHLRNDGPHDKGPQWSALKLANGHDLRRRADWIAVLDIDEFVNIHAGDRTIGALLSALPEADAITLTWRLFGNAGIRDFLDLPVREQFTRAAPAIMGWPWRAAMFKTLFRNDGTYARLGVHRPRGPDKSRLAGCRWFDGSGRRLGGAFLRSRIFSHYGRDNYRLVQLNHYALGSMQSYVLKCDRGRANRDASAFDLSYWVERNFNQVEDRSILALDDKVRANLSALRSDPGLAALHDRAVAWRQQRFEQLMSEEQWRALFGRLLMTPPSRVLSPEEHSLITGHALRARKQS</sequence>
<dbReference type="RefSeq" id="WP_104069580.1">
    <property type="nucleotide sequence ID" value="NZ_PRDS01000002.1"/>
</dbReference>
<evidence type="ECO:0000313" key="2">
    <source>
        <dbReference type="Proteomes" id="UP000239736"/>
    </source>
</evidence>
<organism evidence="1 2">
    <name type="scientific">Albidovulum inexpectatum</name>
    <dbReference type="NCBI Taxonomy" id="196587"/>
    <lineage>
        <taxon>Bacteria</taxon>
        <taxon>Pseudomonadati</taxon>
        <taxon>Pseudomonadota</taxon>
        <taxon>Alphaproteobacteria</taxon>
        <taxon>Rhodobacterales</taxon>
        <taxon>Paracoccaceae</taxon>
        <taxon>Albidovulum</taxon>
    </lineage>
</organism>